<dbReference type="SUPFAM" id="SSF53474">
    <property type="entry name" value="alpha/beta-Hydrolases"/>
    <property type="match status" value="1"/>
</dbReference>
<name>A0A242M9X7_CABSO</name>
<dbReference type="InterPro" id="IPR000073">
    <property type="entry name" value="AB_hydrolase_1"/>
</dbReference>
<keyword evidence="1 3" id="KW-0378">Hydrolase</keyword>
<dbReference type="GO" id="GO:0016020">
    <property type="term" value="C:membrane"/>
    <property type="evidence" value="ECO:0007669"/>
    <property type="project" value="TreeGrafter"/>
</dbReference>
<dbReference type="AlphaFoldDB" id="A0A242M9X7"/>
<evidence type="ECO:0000259" key="2">
    <source>
        <dbReference type="Pfam" id="PF00561"/>
    </source>
</evidence>
<dbReference type="InterPro" id="IPR029058">
    <property type="entry name" value="AB_hydrolase_fold"/>
</dbReference>
<dbReference type="GO" id="GO:0016787">
    <property type="term" value="F:hydrolase activity"/>
    <property type="evidence" value="ECO:0007669"/>
    <property type="project" value="UniProtKB-KW"/>
</dbReference>
<dbReference type="PANTHER" id="PTHR43798:SF31">
    <property type="entry name" value="AB HYDROLASE SUPERFAMILY PROTEIN YCLE"/>
    <property type="match status" value="1"/>
</dbReference>
<dbReference type="Gene3D" id="3.40.50.1820">
    <property type="entry name" value="alpha/beta hydrolase"/>
    <property type="match status" value="1"/>
</dbReference>
<gene>
    <name evidence="3" type="ORF">PAMC26577_36025</name>
</gene>
<dbReference type="InterPro" id="IPR050266">
    <property type="entry name" value="AB_hydrolase_sf"/>
</dbReference>
<dbReference type="EMBL" id="NBTZ01000150">
    <property type="protein sequence ID" value="OTP67712.1"/>
    <property type="molecule type" value="Genomic_DNA"/>
</dbReference>
<dbReference type="RefSeq" id="WP_062174666.1">
    <property type="nucleotide sequence ID" value="NZ_NBTY01000193.1"/>
</dbReference>
<sequence length="327" mass="36351">MPFATITNIVSEETMIQSDTSNVRLFVRNKRRDDVKHFPSQKILLFVSGSTYPASTSFDLRLDGVSWMDQLAAKGYDTYLVDVRGYGRSDCPAEMSQPAEQNPPAVRTSIAVRDVGAAVAYVQARTGAMRINLIGWSWGSTLMASYTAENNDRVHKLTLLAPQWLREGPSMADSGGPLGAYRVVQRTAARARWLNGVPEHARGTLLPTAWFNTWADATFTEPTPGDTNGATQLRAPNGTVLDSREYWAAGKALYNPAEIRVPVLIVHADWDRDCPIEMSRTVFSKLTNAPYRRWVEIGEGTHSVLMEKNRWQVFAAVQAFLDEQAPV</sequence>
<comment type="caution">
    <text evidence="3">The sequence shown here is derived from an EMBL/GenBank/DDBJ whole genome shotgun (WGS) entry which is preliminary data.</text>
</comment>
<protein>
    <submittedName>
        <fullName evidence="3">Alpha/beta hydrolase</fullName>
    </submittedName>
</protein>
<reference evidence="3 4" key="1">
    <citation type="submission" date="2017-03" db="EMBL/GenBank/DDBJ databases">
        <title>Genome analysis of strain PAMC 26577.</title>
        <authorList>
            <person name="Oh H.-M."/>
            <person name="Yang J.-A."/>
        </authorList>
    </citation>
    <scope>NUCLEOTIDE SEQUENCE [LARGE SCALE GENOMIC DNA]</scope>
    <source>
        <strain evidence="3 4">PAMC 26577</strain>
    </source>
</reference>
<evidence type="ECO:0000256" key="1">
    <source>
        <dbReference type="ARBA" id="ARBA00022801"/>
    </source>
</evidence>
<accession>A0A242M9X7</accession>
<proteinExistence type="predicted"/>
<evidence type="ECO:0000313" key="4">
    <source>
        <dbReference type="Proteomes" id="UP000195221"/>
    </source>
</evidence>
<dbReference type="Pfam" id="PF00561">
    <property type="entry name" value="Abhydrolase_1"/>
    <property type="match status" value="1"/>
</dbReference>
<dbReference type="Proteomes" id="UP000195221">
    <property type="component" value="Unassembled WGS sequence"/>
</dbReference>
<feature type="domain" description="AB hydrolase-1" evidence="2">
    <location>
        <begin position="67"/>
        <end position="308"/>
    </location>
</feature>
<dbReference type="PANTHER" id="PTHR43798">
    <property type="entry name" value="MONOACYLGLYCEROL LIPASE"/>
    <property type="match status" value="1"/>
</dbReference>
<organism evidence="3 4">
    <name type="scientific">Caballeronia sordidicola</name>
    <name type="common">Burkholderia sordidicola</name>
    <dbReference type="NCBI Taxonomy" id="196367"/>
    <lineage>
        <taxon>Bacteria</taxon>
        <taxon>Pseudomonadati</taxon>
        <taxon>Pseudomonadota</taxon>
        <taxon>Betaproteobacteria</taxon>
        <taxon>Burkholderiales</taxon>
        <taxon>Burkholderiaceae</taxon>
        <taxon>Caballeronia</taxon>
    </lineage>
</organism>
<evidence type="ECO:0000313" key="3">
    <source>
        <dbReference type="EMBL" id="OTP67712.1"/>
    </source>
</evidence>